<dbReference type="InterPro" id="IPR050574">
    <property type="entry name" value="HPF/YfiA_ribosome-assoc"/>
</dbReference>
<evidence type="ECO:0000256" key="1">
    <source>
        <dbReference type="ARBA" id="ARBA00022845"/>
    </source>
</evidence>
<dbReference type="InterPro" id="IPR032528">
    <property type="entry name" value="Ribosom_S30AE_C"/>
</dbReference>
<reference evidence="4 5" key="1">
    <citation type="submission" date="2019-05" db="EMBL/GenBank/DDBJ databases">
        <title>Culicoidintestinum kansasii gen. nov., sp. nov. from the gastrointestinal tract of the biting midge, Culicoides sonorensis.</title>
        <authorList>
            <person name="Neupane S."/>
            <person name="Ghosh A."/>
            <person name="Gunther S."/>
            <person name="Martin K."/>
            <person name="Zurek L."/>
        </authorList>
    </citation>
    <scope>NUCLEOTIDE SEQUENCE [LARGE SCALE GENOMIC DNA]</scope>
    <source>
        <strain evidence="4 5">CS-1</strain>
    </source>
</reference>
<evidence type="ECO:0000313" key="4">
    <source>
        <dbReference type="EMBL" id="TLG72707.1"/>
    </source>
</evidence>
<keyword evidence="5" id="KW-1185">Reference proteome</keyword>
<dbReference type="GO" id="GO:0022627">
    <property type="term" value="C:cytosolic small ribosomal subunit"/>
    <property type="evidence" value="ECO:0007669"/>
    <property type="project" value="TreeGrafter"/>
</dbReference>
<dbReference type="HAMAP" id="MF_00839">
    <property type="entry name" value="HPF"/>
    <property type="match status" value="1"/>
</dbReference>
<gene>
    <name evidence="4" type="primary">raiA</name>
    <name evidence="2" type="synonym">hpf</name>
    <name evidence="4" type="ORF">FEZ08_08360</name>
</gene>
<dbReference type="PANTHER" id="PTHR33231:SF1">
    <property type="entry name" value="30S RIBOSOMAL PROTEIN"/>
    <property type="match status" value="1"/>
</dbReference>
<sequence>MRYSIRGQNVEITPAIKDYVEDKFSKLDKHFHNPDEVEAKVLIKVYHHLQRIEATIHAYKYILRVDEKQENLYAAIDLAVDKLERQIRKNKSRFNKRAHELHDYPEFFTYFEDEAIAESENKDDIVRVKQMEIQPMDAEEAMMQMDLLGHDFFVYRDMEVGKICVLYRRKDGKYAIIEPL</sequence>
<comment type="subcellular location">
    <subcellularLocation>
        <location evidence="2">Cytoplasm</location>
    </subcellularLocation>
</comment>
<keyword evidence="2" id="KW-0963">Cytoplasm</keyword>
<name>A0A5R8QA21_9FIRM</name>
<dbReference type="InterPro" id="IPR036567">
    <property type="entry name" value="RHF-like"/>
</dbReference>
<evidence type="ECO:0000313" key="5">
    <source>
        <dbReference type="Proteomes" id="UP000306912"/>
    </source>
</evidence>
<keyword evidence="1 2" id="KW-0810">Translation regulation</keyword>
<comment type="caution">
    <text evidence="4">The sequence shown here is derived from an EMBL/GenBank/DDBJ whole genome shotgun (WGS) entry which is preliminary data.</text>
</comment>
<feature type="domain" description="Sigma 54 modulation/S30EA ribosomal protein C-terminal" evidence="3">
    <location>
        <begin position="122"/>
        <end position="175"/>
    </location>
</feature>
<dbReference type="Pfam" id="PF16321">
    <property type="entry name" value="Ribosom_S30AE_C"/>
    <property type="match status" value="1"/>
</dbReference>
<dbReference type="Proteomes" id="UP000306912">
    <property type="component" value="Unassembled WGS sequence"/>
</dbReference>
<proteinExistence type="inferred from homology"/>
<dbReference type="GO" id="GO:0043024">
    <property type="term" value="F:ribosomal small subunit binding"/>
    <property type="evidence" value="ECO:0007669"/>
    <property type="project" value="TreeGrafter"/>
</dbReference>
<dbReference type="AlphaFoldDB" id="A0A5R8QA21"/>
<dbReference type="InParanoid" id="A0A5R8QA21"/>
<dbReference type="Pfam" id="PF02482">
    <property type="entry name" value="Ribosomal_S30AE"/>
    <property type="match status" value="1"/>
</dbReference>
<comment type="function">
    <text evidence="2">Required for dimerization of active 70S ribosomes into 100S ribosomes in stationary phase; 100S ribosomes are translationally inactive and sometimes present during exponential growth.</text>
</comment>
<dbReference type="RefSeq" id="WP_138191308.1">
    <property type="nucleotide sequence ID" value="NZ_VBWP01000007.1"/>
</dbReference>
<evidence type="ECO:0000259" key="3">
    <source>
        <dbReference type="Pfam" id="PF16321"/>
    </source>
</evidence>
<dbReference type="FunCoup" id="A0A5R8QA21">
    <property type="interactions" value="270"/>
</dbReference>
<evidence type="ECO:0000256" key="2">
    <source>
        <dbReference type="HAMAP-Rule" id="MF_00839"/>
    </source>
</evidence>
<dbReference type="Gene3D" id="3.30.505.50">
    <property type="entry name" value="Sigma 54 modulation/S30EA ribosomal protein, C-terminal domain"/>
    <property type="match status" value="1"/>
</dbReference>
<dbReference type="InterPro" id="IPR034694">
    <property type="entry name" value="HPF_long/plastid"/>
</dbReference>
<protein>
    <recommendedName>
        <fullName evidence="2">Ribosome hibernation promoting factor</fullName>
        <shortName evidence="2">HPF</shortName>
    </recommendedName>
</protein>
<dbReference type="InterPro" id="IPR003489">
    <property type="entry name" value="RHF/RaiA"/>
</dbReference>
<dbReference type="NCBIfam" id="TIGR00741">
    <property type="entry name" value="yfiA"/>
    <property type="match status" value="1"/>
</dbReference>
<comment type="subunit">
    <text evidence="2">Interacts with 100S ribosomes.</text>
</comment>
<dbReference type="CDD" id="cd00552">
    <property type="entry name" value="RaiA"/>
    <property type="match status" value="1"/>
</dbReference>
<dbReference type="Gene3D" id="3.30.160.100">
    <property type="entry name" value="Ribosome hibernation promotion factor-like"/>
    <property type="match status" value="1"/>
</dbReference>
<dbReference type="OrthoDB" id="9794975at2"/>
<dbReference type="GO" id="GO:0045900">
    <property type="term" value="P:negative regulation of translational elongation"/>
    <property type="evidence" value="ECO:0007669"/>
    <property type="project" value="TreeGrafter"/>
</dbReference>
<dbReference type="PANTHER" id="PTHR33231">
    <property type="entry name" value="30S RIBOSOMAL PROTEIN"/>
    <property type="match status" value="1"/>
</dbReference>
<dbReference type="EMBL" id="VBWP01000007">
    <property type="protein sequence ID" value="TLG72707.1"/>
    <property type="molecule type" value="Genomic_DNA"/>
</dbReference>
<accession>A0A5R8QA21</accession>
<comment type="similarity">
    <text evidence="2">Belongs to the HPF/YfiA ribosome-associated protein family. Long HPF subfamily.</text>
</comment>
<organism evidence="4 5">
    <name type="scientific">Culicoidibacter larvae</name>
    <dbReference type="NCBI Taxonomy" id="2579976"/>
    <lineage>
        <taxon>Bacteria</taxon>
        <taxon>Bacillati</taxon>
        <taxon>Bacillota</taxon>
        <taxon>Culicoidibacteria</taxon>
        <taxon>Culicoidibacterales</taxon>
        <taxon>Culicoidibacteraceae</taxon>
        <taxon>Culicoidibacter</taxon>
    </lineage>
</organism>
<dbReference type="SUPFAM" id="SSF69754">
    <property type="entry name" value="Ribosome binding protein Y (YfiA homologue)"/>
    <property type="match status" value="1"/>
</dbReference>
<dbReference type="InterPro" id="IPR038416">
    <property type="entry name" value="Ribosom_S30AE_C_sf"/>
</dbReference>